<dbReference type="AlphaFoldDB" id="A0AA39GHK8"/>
<sequence>MDYTSVGVPLEALHSRPLGSSRTAQTCLDWEAGSIDAAPPSSVGIDALSSGAEPVDRSDFTRTHKRRRLGGDTSLLTTPTYSGARAPYGAVDNSLAPSMLGAHDAASTYVEAVEDRIPQTESEGGEMAPGLWDNVDPLCCGTWWPNLTNLYAPLPAQGTDSWNLFEPYRDVVQAPTPIVSQQYISPGMIEQPGPNYIELGAPIAQAATLCAPTAVGLHPNPPALSVRDEAPLMSALPAARDLQLAPHIPLVYETNTDFYTVHLQSTPFDCMLFSEPTSGQDIRGVSGAVGGCEPQRPAEHSPLSEHPILFDVVGPSSKSKRGPFRDNELRQQTAATRSQGACIECARQRIRCILNANDPTGPCVNCLRMLSVRMPRIPCLRYRITDVKLSKTEQVPGYEWTRRWSHTRKNIKNWASEEVKTIYISEGLSNTQMKFHVKRFVPQTGDKLDRSWVHHGNRRSVTVPPYALTRLEDAKAAYQQHIVATESGALKHVLGLSAPLLRETYDLAVKLRHANDLDDMSKGLLDITFQLWMVVRFSTMSTWIVGEETLGMSRNILDTSPNPGRIPLPPVLGAQLDSVLIHEFQESIRHKLLRQLDKAFRKYKHPNWLVMYLVSFILLHNAALITAHDAKYAQKHGMQRRFAREGSVADYHKGATIILAHFHNCTRNHPFSDRCNDSDLKNLARMTEDQIRFVRDTRMYIKLHEREWERIREEGLYEHDFYFVSQLYQEPWKPEPFNVEPGSSGSEGSSVRSESSESEAGSDPKE</sequence>
<dbReference type="PANTHER" id="PTHR35392">
    <property type="entry name" value="ZN(II)2CYS6 TRANSCRIPTION FACTOR (EUROFUNG)-RELATED-RELATED"/>
    <property type="match status" value="1"/>
</dbReference>
<reference evidence="3" key="1">
    <citation type="submission" date="2022-10" db="EMBL/GenBank/DDBJ databases">
        <title>Determination and structural analysis of whole genome sequence of Sarocladium strictum F4-1.</title>
        <authorList>
            <person name="Hu L."/>
            <person name="Jiang Y."/>
        </authorList>
    </citation>
    <scope>NUCLEOTIDE SEQUENCE</scope>
    <source>
        <strain evidence="3">F4-1</strain>
    </source>
</reference>
<evidence type="ECO:0000313" key="4">
    <source>
        <dbReference type="Proteomes" id="UP001175261"/>
    </source>
</evidence>
<evidence type="ECO:0000256" key="2">
    <source>
        <dbReference type="SAM" id="MobiDB-lite"/>
    </source>
</evidence>
<feature type="region of interest" description="Disordered" evidence="2">
    <location>
        <begin position="734"/>
        <end position="766"/>
    </location>
</feature>
<name>A0AA39GHK8_SARSR</name>
<dbReference type="CDD" id="cd00067">
    <property type="entry name" value="GAL4"/>
    <property type="match status" value="1"/>
</dbReference>
<comment type="caution">
    <text evidence="3">The sequence shown here is derived from an EMBL/GenBank/DDBJ whole genome shotgun (WGS) entry which is preliminary data.</text>
</comment>
<accession>A0AA39GHK8</accession>
<proteinExistence type="predicted"/>
<gene>
    <name evidence="3" type="ORF">NLU13_5131</name>
</gene>
<evidence type="ECO:0000313" key="3">
    <source>
        <dbReference type="EMBL" id="KAK0386818.1"/>
    </source>
</evidence>
<dbReference type="InterPro" id="IPR001138">
    <property type="entry name" value="Zn2Cys6_DnaBD"/>
</dbReference>
<dbReference type="GO" id="GO:0008270">
    <property type="term" value="F:zinc ion binding"/>
    <property type="evidence" value="ECO:0007669"/>
    <property type="project" value="InterPro"/>
</dbReference>
<dbReference type="Proteomes" id="UP001175261">
    <property type="component" value="Unassembled WGS sequence"/>
</dbReference>
<dbReference type="PANTHER" id="PTHR35392:SF3">
    <property type="entry name" value="ZN(2)-C6 FUNGAL-TYPE DOMAIN-CONTAINING PROTEIN"/>
    <property type="match status" value="1"/>
</dbReference>
<protein>
    <recommendedName>
        <fullName evidence="5">Zn(2)-C6 fungal-type domain-containing protein</fullName>
    </recommendedName>
</protein>
<dbReference type="GO" id="GO:0000981">
    <property type="term" value="F:DNA-binding transcription factor activity, RNA polymerase II-specific"/>
    <property type="evidence" value="ECO:0007669"/>
    <property type="project" value="InterPro"/>
</dbReference>
<evidence type="ECO:0000256" key="1">
    <source>
        <dbReference type="ARBA" id="ARBA00023242"/>
    </source>
</evidence>
<organism evidence="3 4">
    <name type="scientific">Sarocladium strictum</name>
    <name type="common">Black bundle disease fungus</name>
    <name type="synonym">Acremonium strictum</name>
    <dbReference type="NCBI Taxonomy" id="5046"/>
    <lineage>
        <taxon>Eukaryota</taxon>
        <taxon>Fungi</taxon>
        <taxon>Dikarya</taxon>
        <taxon>Ascomycota</taxon>
        <taxon>Pezizomycotina</taxon>
        <taxon>Sordariomycetes</taxon>
        <taxon>Hypocreomycetidae</taxon>
        <taxon>Hypocreales</taxon>
        <taxon>Sarocladiaceae</taxon>
        <taxon>Sarocladium</taxon>
    </lineage>
</organism>
<keyword evidence="1" id="KW-0539">Nucleus</keyword>
<feature type="compositionally biased region" description="Low complexity" evidence="2">
    <location>
        <begin position="742"/>
        <end position="766"/>
    </location>
</feature>
<dbReference type="InterPro" id="IPR052973">
    <property type="entry name" value="Fungal_sec-metab_reg_TF"/>
</dbReference>
<evidence type="ECO:0008006" key="5">
    <source>
        <dbReference type="Google" id="ProtNLM"/>
    </source>
</evidence>
<feature type="region of interest" description="Disordered" evidence="2">
    <location>
        <begin position="49"/>
        <end position="76"/>
    </location>
</feature>
<keyword evidence="4" id="KW-1185">Reference proteome</keyword>
<dbReference type="EMBL" id="JAPDFR010000004">
    <property type="protein sequence ID" value="KAK0386818.1"/>
    <property type="molecule type" value="Genomic_DNA"/>
</dbReference>